<protein>
    <recommendedName>
        <fullName evidence="11">FIT family protein scs3</fullName>
    </recommendedName>
</protein>
<comment type="subcellular location">
    <subcellularLocation>
        <location evidence="1">Endoplasmic reticulum membrane</location>
        <topology evidence="1">Multi-pass membrane protein</topology>
    </subcellularLocation>
</comment>
<sequence>MGDNTKSIIIILLSLTITIGTYRSFSIYSADNPEIPIHQLTRIPATSLVSTHTTNLKSTTTTLPYFANKNNFFNQKLVKLAWAWTSFAVWFHLLSIASFYYGHHSDPKLSTKKQQLVSKNHPSNHVRRILCLHLVASTIWICLTQWFFGSSLIERVLILSGATCVPSLKPALSTLDINPQPAHLDNLYCQHRWGRRLPGLDQFILSSYKPYWSEGFDISGHTFLLSFSILLIISSITPSLRHLYTNQETKEDRLVNSRNWRIAIYCNMGLCLIWWWMILMTSLYFHGPVEKFSGLGTGVGAWLFVEYVVDRLLGPSP</sequence>
<evidence type="ECO:0000256" key="5">
    <source>
        <dbReference type="ARBA" id="ARBA00022989"/>
    </source>
</evidence>
<keyword evidence="7 8" id="KW-0472">Membrane</keyword>
<dbReference type="AlphaFoldDB" id="A0A0L0UQR1"/>
<dbReference type="InterPro" id="IPR019388">
    <property type="entry name" value="FIT"/>
</dbReference>
<comment type="caution">
    <text evidence="9">The sequence shown here is derived from an EMBL/GenBank/DDBJ whole genome shotgun (WGS) entry which is preliminary data.</text>
</comment>
<evidence type="ECO:0000256" key="8">
    <source>
        <dbReference type="SAM" id="Phobius"/>
    </source>
</evidence>
<feature type="transmembrane region" description="Helical" evidence="8">
    <location>
        <begin position="7"/>
        <end position="25"/>
    </location>
</feature>
<dbReference type="STRING" id="1165861.A0A0L0UQR1"/>
<keyword evidence="10" id="KW-1185">Reference proteome</keyword>
<feature type="transmembrane region" description="Helical" evidence="8">
    <location>
        <begin position="218"/>
        <end position="241"/>
    </location>
</feature>
<evidence type="ECO:0008006" key="11">
    <source>
        <dbReference type="Google" id="ProtNLM"/>
    </source>
</evidence>
<keyword evidence="3" id="KW-0378">Hydrolase</keyword>
<dbReference type="Proteomes" id="UP000054564">
    <property type="component" value="Unassembled WGS sequence"/>
</dbReference>
<keyword evidence="2 8" id="KW-0812">Transmembrane</keyword>
<evidence type="ECO:0000256" key="4">
    <source>
        <dbReference type="ARBA" id="ARBA00022824"/>
    </source>
</evidence>
<dbReference type="GO" id="GO:0010945">
    <property type="term" value="F:coenzyme A diphosphatase activity"/>
    <property type="evidence" value="ECO:0007669"/>
    <property type="project" value="InterPro"/>
</dbReference>
<dbReference type="PANTHER" id="PTHR23129">
    <property type="entry name" value="ACYL-COENZYME A DIPHOSPHATASE FITM2"/>
    <property type="match status" value="1"/>
</dbReference>
<feature type="transmembrane region" description="Helical" evidence="8">
    <location>
        <begin position="262"/>
        <end position="286"/>
    </location>
</feature>
<proteinExistence type="predicted"/>
<dbReference type="GO" id="GO:0019915">
    <property type="term" value="P:lipid storage"/>
    <property type="evidence" value="ECO:0007669"/>
    <property type="project" value="InterPro"/>
</dbReference>
<name>A0A0L0UQR1_9BASI</name>
<dbReference type="GO" id="GO:0034389">
    <property type="term" value="P:lipid droplet organization"/>
    <property type="evidence" value="ECO:0007669"/>
    <property type="project" value="TreeGrafter"/>
</dbReference>
<evidence type="ECO:0000256" key="3">
    <source>
        <dbReference type="ARBA" id="ARBA00022801"/>
    </source>
</evidence>
<dbReference type="GO" id="GO:0005789">
    <property type="term" value="C:endoplasmic reticulum membrane"/>
    <property type="evidence" value="ECO:0007669"/>
    <property type="project" value="UniProtKB-SubCell"/>
</dbReference>
<evidence type="ECO:0000256" key="2">
    <source>
        <dbReference type="ARBA" id="ARBA00022692"/>
    </source>
</evidence>
<dbReference type="EMBL" id="AJIL01000519">
    <property type="protein sequence ID" value="KNE89094.1"/>
    <property type="molecule type" value="Genomic_DNA"/>
</dbReference>
<evidence type="ECO:0000313" key="9">
    <source>
        <dbReference type="EMBL" id="KNE89094.1"/>
    </source>
</evidence>
<keyword evidence="5 8" id="KW-1133">Transmembrane helix</keyword>
<evidence type="ECO:0000256" key="7">
    <source>
        <dbReference type="ARBA" id="ARBA00023136"/>
    </source>
</evidence>
<dbReference type="EMBL" id="AJIL01000519">
    <property type="protein sequence ID" value="KNE89095.1"/>
    <property type="molecule type" value="Genomic_DNA"/>
</dbReference>
<dbReference type="GO" id="GO:0008654">
    <property type="term" value="P:phospholipid biosynthetic process"/>
    <property type="evidence" value="ECO:0007669"/>
    <property type="project" value="TreeGrafter"/>
</dbReference>
<gene>
    <name evidence="9" type="ORF">PSTG_17448</name>
</gene>
<reference evidence="10" key="2">
    <citation type="submission" date="2014-03" db="EMBL/GenBank/DDBJ databases">
        <title>The Genome Sequence of Puccinia striiformis f. sp. tritici PST-78.</title>
        <authorList>
            <consortium name="The Broad Institute Genome Sequencing Platform"/>
            <person name="Cuomo C."/>
            <person name="Hulbert S."/>
            <person name="Chen X."/>
            <person name="Walker B."/>
            <person name="Young S.K."/>
            <person name="Zeng Q."/>
            <person name="Gargeya S."/>
            <person name="Fitzgerald M."/>
            <person name="Haas B."/>
            <person name="Abouelleil A."/>
            <person name="Alvarado L."/>
            <person name="Arachchi H.M."/>
            <person name="Berlin A.M."/>
            <person name="Chapman S.B."/>
            <person name="Goldberg J."/>
            <person name="Griggs A."/>
            <person name="Gujja S."/>
            <person name="Hansen M."/>
            <person name="Howarth C."/>
            <person name="Imamovic A."/>
            <person name="Larimer J."/>
            <person name="McCowan C."/>
            <person name="Montmayeur A."/>
            <person name="Murphy C."/>
            <person name="Neiman D."/>
            <person name="Pearson M."/>
            <person name="Priest M."/>
            <person name="Roberts A."/>
            <person name="Saif S."/>
            <person name="Shea T."/>
            <person name="Sisk P."/>
            <person name="Sykes S."/>
            <person name="Wortman J."/>
            <person name="Nusbaum C."/>
            <person name="Birren B."/>
        </authorList>
    </citation>
    <scope>NUCLEOTIDE SEQUENCE [LARGE SCALE GENOMIC DNA]</scope>
    <source>
        <strain evidence="10">race PST-78</strain>
    </source>
</reference>
<evidence type="ECO:0000313" key="10">
    <source>
        <dbReference type="Proteomes" id="UP000054564"/>
    </source>
</evidence>
<feature type="transmembrane region" description="Helical" evidence="8">
    <location>
        <begin position="81"/>
        <end position="102"/>
    </location>
</feature>
<keyword evidence="6" id="KW-0443">Lipid metabolism</keyword>
<dbReference type="EMBL" id="AJIL01000519">
    <property type="protein sequence ID" value="KNE89096.1"/>
    <property type="molecule type" value="Genomic_DNA"/>
</dbReference>
<dbReference type="OrthoDB" id="5579088at2759"/>
<accession>A0A0L0UQR1</accession>
<feature type="transmembrane region" description="Helical" evidence="8">
    <location>
        <begin position="129"/>
        <end position="148"/>
    </location>
</feature>
<keyword evidence="4" id="KW-0256">Endoplasmic reticulum</keyword>
<evidence type="ECO:0000256" key="6">
    <source>
        <dbReference type="ARBA" id="ARBA00023098"/>
    </source>
</evidence>
<dbReference type="PANTHER" id="PTHR23129:SF0">
    <property type="entry name" value="ACYL-COENZYME A DIPHOSPHATASE FITM2"/>
    <property type="match status" value="1"/>
</dbReference>
<evidence type="ECO:0000256" key="1">
    <source>
        <dbReference type="ARBA" id="ARBA00004477"/>
    </source>
</evidence>
<organism evidence="9 10">
    <name type="scientific">Puccinia striiformis f. sp. tritici PST-78</name>
    <dbReference type="NCBI Taxonomy" id="1165861"/>
    <lineage>
        <taxon>Eukaryota</taxon>
        <taxon>Fungi</taxon>
        <taxon>Dikarya</taxon>
        <taxon>Basidiomycota</taxon>
        <taxon>Pucciniomycotina</taxon>
        <taxon>Pucciniomycetes</taxon>
        <taxon>Pucciniales</taxon>
        <taxon>Pucciniaceae</taxon>
        <taxon>Puccinia</taxon>
    </lineage>
</organism>
<dbReference type="Pfam" id="PF10261">
    <property type="entry name" value="FIT"/>
    <property type="match status" value="1"/>
</dbReference>
<reference evidence="9" key="1">
    <citation type="submission" date="2014-03" db="EMBL/GenBank/DDBJ databases">
        <title>Cloning and expression analysis of gamma-glutamylcysteines synthetase in perennial ryegrass.</title>
        <authorList>
            <person name="Wei S."/>
            <person name="Sun Z."/>
        </authorList>
    </citation>
    <scope>NUCLEOTIDE SEQUENCE</scope>
    <source>
        <strain evidence="9">Race PST-78</strain>
    </source>
</reference>